<dbReference type="Pfam" id="PF11138">
    <property type="entry name" value="DUF2911"/>
    <property type="match status" value="1"/>
</dbReference>
<gene>
    <name evidence="1" type="ORF">SAMN05421819_4378</name>
</gene>
<accession>A0A1H6CA40</accession>
<evidence type="ECO:0008006" key="3">
    <source>
        <dbReference type="Google" id="ProtNLM"/>
    </source>
</evidence>
<evidence type="ECO:0000313" key="1">
    <source>
        <dbReference type="EMBL" id="SEG69772.1"/>
    </source>
</evidence>
<dbReference type="Proteomes" id="UP000236728">
    <property type="component" value="Unassembled WGS sequence"/>
</dbReference>
<evidence type="ECO:0000313" key="2">
    <source>
        <dbReference type="Proteomes" id="UP000236728"/>
    </source>
</evidence>
<reference evidence="1 2" key="1">
    <citation type="submission" date="2016-10" db="EMBL/GenBank/DDBJ databases">
        <authorList>
            <person name="de Groot N.N."/>
        </authorList>
    </citation>
    <scope>NUCLEOTIDE SEQUENCE [LARGE SCALE GENOMIC DNA]</scope>
    <source>
        <strain evidence="1 2">DSM 22489</strain>
    </source>
</reference>
<dbReference type="InterPro" id="IPR021314">
    <property type="entry name" value="DUF2911"/>
</dbReference>
<proteinExistence type="predicted"/>
<dbReference type="AlphaFoldDB" id="A0A1H6CA40"/>
<sequence length="201" mass="21642">MNGSTLPIRSALTTRFAAVLSQAVVVTTLAVSAVAAGAQMQMPAQGNGKPPLSPPAEARVMLEGKTLAIKYSAPSMRGRVIMGGLVPYGQVWRTGANEATSLVTELPLKIGDLSVPAGSYTLYTMPAAPGKPWQLIVNKQTGQWGTVYKQDMDLGRTPLKHDEISAPQELMSISFEKTGKHSTELHIKWEKADEWVKIEAK</sequence>
<organism evidence="1 2">
    <name type="scientific">Bryocella elongata</name>
    <dbReference type="NCBI Taxonomy" id="863522"/>
    <lineage>
        <taxon>Bacteria</taxon>
        <taxon>Pseudomonadati</taxon>
        <taxon>Acidobacteriota</taxon>
        <taxon>Terriglobia</taxon>
        <taxon>Terriglobales</taxon>
        <taxon>Acidobacteriaceae</taxon>
        <taxon>Bryocella</taxon>
    </lineage>
</organism>
<dbReference type="EMBL" id="FNVA01000009">
    <property type="protein sequence ID" value="SEG69772.1"/>
    <property type="molecule type" value="Genomic_DNA"/>
</dbReference>
<keyword evidence="2" id="KW-1185">Reference proteome</keyword>
<name>A0A1H6CA40_9BACT</name>
<protein>
    <recommendedName>
        <fullName evidence="3">DUF2911 domain-containing protein</fullName>
    </recommendedName>
</protein>